<comment type="function">
    <text evidence="6">Catalyzes the isomerization of 5-dehydro-4-deoxy-D-glucuronate to 3-deoxy-D-glycero-2,5-hexodiulosonate.</text>
</comment>
<evidence type="ECO:0000256" key="1">
    <source>
        <dbReference type="ARBA" id="ARBA00000552"/>
    </source>
</evidence>
<dbReference type="GO" id="GO:0042840">
    <property type="term" value="P:D-glucuronate catabolic process"/>
    <property type="evidence" value="ECO:0007669"/>
    <property type="project" value="TreeGrafter"/>
</dbReference>
<evidence type="ECO:0000313" key="8">
    <source>
        <dbReference type="Proteomes" id="UP000479114"/>
    </source>
</evidence>
<sequence length="277" mass="30752">MEIRYASHPNEVKAFDTTRLRDEFLIEQLFVPGKLELSYSHVDRFIIGGVIPVSEPVKLEADPATIGAATFLERREIGIINVGAPGTVTVDGEVYEMASKDCLYVGRGAKDVSFASADASQPAKYYLNSTPAHQTYPTVKAAISEASPNHLGSQTNSNERTIYRYIHTGGIQSCQLVMGMTLLKPGSMWNTMPCHTHNRRSEVYFYFDMPADGVVFHLMGEPEETRHMVVRNEQAVISPSWSIHSGVGTSSYTFIWGMAGENQIFEDMDAVKMTDLK</sequence>
<dbReference type="InterPro" id="IPR027449">
    <property type="entry name" value="KduI_N"/>
</dbReference>
<proteinExistence type="inferred from homology"/>
<dbReference type="PIRSF" id="PIRSF006625">
    <property type="entry name" value="KduI"/>
    <property type="match status" value="1"/>
</dbReference>
<feature type="binding site" evidence="6">
    <location>
        <position position="197"/>
    </location>
    <ligand>
        <name>Zn(2+)</name>
        <dbReference type="ChEBI" id="CHEBI:29105"/>
    </ligand>
</feature>
<keyword evidence="3 6" id="KW-0479">Metal-binding</keyword>
<dbReference type="GO" id="GO:0019698">
    <property type="term" value="P:D-galacturonate catabolic process"/>
    <property type="evidence" value="ECO:0007669"/>
    <property type="project" value="TreeGrafter"/>
</dbReference>
<dbReference type="CDD" id="cd20294">
    <property type="entry name" value="cupin_KduI_N"/>
    <property type="match status" value="1"/>
</dbReference>
<dbReference type="Pfam" id="PF04962">
    <property type="entry name" value="KduI"/>
    <property type="match status" value="1"/>
</dbReference>
<accession>A0A6C0P4K5</accession>
<keyword evidence="8" id="KW-1185">Reference proteome</keyword>
<dbReference type="Gene3D" id="2.60.120.520">
    <property type="entry name" value="pectin degrading enzyme 5-keto 4- deoxyuronate isomerase, domain 1"/>
    <property type="match status" value="1"/>
</dbReference>
<evidence type="ECO:0000256" key="4">
    <source>
        <dbReference type="ARBA" id="ARBA00022833"/>
    </source>
</evidence>
<dbReference type="RefSeq" id="WP_162643475.1">
    <property type="nucleotide sequence ID" value="NZ_CP048286.1"/>
</dbReference>
<feature type="binding site" evidence="6">
    <location>
        <position position="202"/>
    </location>
    <ligand>
        <name>Zn(2+)</name>
        <dbReference type="ChEBI" id="CHEBI:29105"/>
    </ligand>
</feature>
<dbReference type="EMBL" id="CP048286">
    <property type="protein sequence ID" value="QHW33480.1"/>
    <property type="molecule type" value="Genomic_DNA"/>
</dbReference>
<dbReference type="CDD" id="cd20491">
    <property type="entry name" value="cupin_KduI_C"/>
    <property type="match status" value="1"/>
</dbReference>
<feature type="binding site" evidence="6">
    <location>
        <position position="244"/>
    </location>
    <ligand>
        <name>Zn(2+)</name>
        <dbReference type="ChEBI" id="CHEBI:29105"/>
    </ligand>
</feature>
<dbReference type="PANTHER" id="PTHR38461:SF1">
    <property type="entry name" value="4-DEOXY-L-THREO-5-HEXOSULOSE-URONATE KETOL-ISOMERASE"/>
    <property type="match status" value="1"/>
</dbReference>
<dbReference type="AlphaFoldDB" id="A0A6C0P4K5"/>
<comment type="pathway">
    <text evidence="6">Glycan metabolism; pectin degradation; 2-dehydro-3-deoxy-D-gluconate from pectin: step 4/5.</text>
</comment>
<dbReference type="Proteomes" id="UP000479114">
    <property type="component" value="Chromosome"/>
</dbReference>
<dbReference type="GO" id="GO:0008697">
    <property type="term" value="F:4-deoxy-L-threo-5-hexosulose-uronate ketol-isomerase activity"/>
    <property type="evidence" value="ECO:0007669"/>
    <property type="project" value="UniProtKB-UniRule"/>
</dbReference>
<evidence type="ECO:0000256" key="2">
    <source>
        <dbReference type="ARBA" id="ARBA00008086"/>
    </source>
</evidence>
<comment type="catalytic activity">
    <reaction evidence="1 6">
        <text>5-dehydro-4-deoxy-D-glucuronate = 3-deoxy-D-glycero-2,5-hexodiulosonate</text>
        <dbReference type="Rhea" id="RHEA:23896"/>
        <dbReference type="ChEBI" id="CHEBI:17117"/>
        <dbReference type="ChEBI" id="CHEBI:29071"/>
        <dbReference type="EC" id="5.3.1.17"/>
    </reaction>
</comment>
<dbReference type="InterPro" id="IPR011051">
    <property type="entry name" value="RmlC_Cupin_sf"/>
</dbReference>
<dbReference type="Gene3D" id="2.60.120.10">
    <property type="entry name" value="Jelly Rolls"/>
    <property type="match status" value="1"/>
</dbReference>
<dbReference type="InterPro" id="IPR007045">
    <property type="entry name" value="KduI"/>
</dbReference>
<evidence type="ECO:0000256" key="6">
    <source>
        <dbReference type="HAMAP-Rule" id="MF_00687"/>
    </source>
</evidence>
<protein>
    <recommendedName>
        <fullName evidence="6">4-deoxy-L-threo-5-hexosulose-uronate ketol-isomerase</fullName>
        <ecNumber evidence="6">5.3.1.17</ecNumber>
    </recommendedName>
    <alternativeName>
        <fullName evidence="6">5-keto-4-deoxyuronate isomerase</fullName>
    </alternativeName>
    <alternativeName>
        <fullName evidence="6">DKI isomerase</fullName>
    </alternativeName>
</protein>
<dbReference type="UniPathway" id="UPA00545">
    <property type="reaction ID" value="UER00826"/>
</dbReference>
<dbReference type="InterPro" id="IPR014710">
    <property type="entry name" value="RmlC-like_jellyroll"/>
</dbReference>
<dbReference type="KEGG" id="prz:GZH47_23555"/>
<gene>
    <name evidence="6 7" type="primary">kduI</name>
    <name evidence="7" type="ORF">GZH47_23555</name>
</gene>
<dbReference type="InterPro" id="IPR021120">
    <property type="entry name" value="KduI/IolB_isomerase"/>
</dbReference>
<feature type="binding site" evidence="6">
    <location>
        <position position="195"/>
    </location>
    <ligand>
        <name>Zn(2+)</name>
        <dbReference type="ChEBI" id="CHEBI:29105"/>
    </ligand>
</feature>
<evidence type="ECO:0000313" key="7">
    <source>
        <dbReference type="EMBL" id="QHW33480.1"/>
    </source>
</evidence>
<dbReference type="GO" id="GO:0045490">
    <property type="term" value="P:pectin catabolic process"/>
    <property type="evidence" value="ECO:0007669"/>
    <property type="project" value="UniProtKB-UniRule"/>
</dbReference>
<reference evidence="7 8" key="1">
    <citation type="submission" date="2020-02" db="EMBL/GenBank/DDBJ databases">
        <title>Paenibacillus sp. nov., isolated from rhizosphere soil of tomato.</title>
        <authorList>
            <person name="Weon H.-Y."/>
            <person name="Lee S.A."/>
        </authorList>
    </citation>
    <scope>NUCLEOTIDE SEQUENCE [LARGE SCALE GENOMIC DNA]</scope>
    <source>
        <strain evidence="7 8">14171R-81</strain>
    </source>
</reference>
<keyword evidence="5 6" id="KW-0413">Isomerase</keyword>
<keyword evidence="4 6" id="KW-0862">Zinc</keyword>
<dbReference type="PANTHER" id="PTHR38461">
    <property type="entry name" value="4-DEOXY-L-THREO-5-HEXOSULOSE-URONATE KETOL-ISOMERASE"/>
    <property type="match status" value="1"/>
</dbReference>
<comment type="cofactor">
    <cofactor evidence="6">
        <name>Zn(2+)</name>
        <dbReference type="ChEBI" id="CHEBI:29105"/>
    </cofactor>
    <text evidence="6">Binds 1 zinc ion per subunit.</text>
</comment>
<dbReference type="NCBIfam" id="NF002091">
    <property type="entry name" value="PRK00924.1"/>
    <property type="match status" value="1"/>
</dbReference>
<dbReference type="GO" id="GO:0008270">
    <property type="term" value="F:zinc ion binding"/>
    <property type="evidence" value="ECO:0007669"/>
    <property type="project" value="UniProtKB-UniRule"/>
</dbReference>
<comment type="similarity">
    <text evidence="2 6">Belongs to the KduI family.</text>
</comment>
<dbReference type="EC" id="5.3.1.17" evidence="6"/>
<dbReference type="SUPFAM" id="SSF51182">
    <property type="entry name" value="RmlC-like cupins"/>
    <property type="match status" value="1"/>
</dbReference>
<name>A0A6C0P4K5_9BACL</name>
<organism evidence="7 8">
    <name type="scientific">Paenibacillus rhizovicinus</name>
    <dbReference type="NCBI Taxonomy" id="2704463"/>
    <lineage>
        <taxon>Bacteria</taxon>
        <taxon>Bacillati</taxon>
        <taxon>Bacillota</taxon>
        <taxon>Bacilli</taxon>
        <taxon>Bacillales</taxon>
        <taxon>Paenibacillaceae</taxon>
        <taxon>Paenibacillus</taxon>
    </lineage>
</organism>
<evidence type="ECO:0000256" key="5">
    <source>
        <dbReference type="ARBA" id="ARBA00023235"/>
    </source>
</evidence>
<dbReference type="HAMAP" id="MF_00687">
    <property type="entry name" value="KduI"/>
    <property type="match status" value="1"/>
</dbReference>
<evidence type="ECO:0000256" key="3">
    <source>
        <dbReference type="ARBA" id="ARBA00022723"/>
    </source>
</evidence>